<accession>A0A2S9XU97</accession>
<keyword evidence="1" id="KW-0732">Signal</keyword>
<keyword evidence="2" id="KW-0677">Repeat</keyword>
<evidence type="ECO:0000256" key="3">
    <source>
        <dbReference type="ARBA" id="ARBA00023157"/>
    </source>
</evidence>
<evidence type="ECO:0008006" key="7">
    <source>
        <dbReference type="Google" id="ProtNLM"/>
    </source>
</evidence>
<dbReference type="EMBL" id="PVNL01000135">
    <property type="protein sequence ID" value="PRP96436.1"/>
    <property type="molecule type" value="Genomic_DNA"/>
</dbReference>
<dbReference type="RefSeq" id="WP_106094026.1">
    <property type="nucleotide sequence ID" value="NZ_PVNL01000135.1"/>
</dbReference>
<organism evidence="5 6">
    <name type="scientific">Enhygromyxa salina</name>
    <dbReference type="NCBI Taxonomy" id="215803"/>
    <lineage>
        <taxon>Bacteria</taxon>
        <taxon>Pseudomonadati</taxon>
        <taxon>Myxococcota</taxon>
        <taxon>Polyangia</taxon>
        <taxon>Nannocystales</taxon>
        <taxon>Nannocystaceae</taxon>
        <taxon>Enhygromyxa</taxon>
    </lineage>
</organism>
<dbReference type="InterPro" id="IPR011936">
    <property type="entry name" value="Myxo_disulph_rpt"/>
</dbReference>
<reference evidence="5 6" key="1">
    <citation type="submission" date="2018-03" db="EMBL/GenBank/DDBJ databases">
        <title>Draft Genome Sequences of the Obligatory Marine Myxobacteria Enhygromyxa salina SWB007.</title>
        <authorList>
            <person name="Poehlein A."/>
            <person name="Moghaddam J.A."/>
            <person name="Harms H."/>
            <person name="Alanjari M."/>
            <person name="Koenig G.M."/>
            <person name="Daniel R."/>
            <person name="Schaeberle T.F."/>
        </authorList>
    </citation>
    <scope>NUCLEOTIDE SEQUENCE [LARGE SCALE GENOMIC DNA]</scope>
    <source>
        <strain evidence="5 6">SWB007</strain>
    </source>
</reference>
<dbReference type="Proteomes" id="UP000238823">
    <property type="component" value="Unassembled WGS sequence"/>
</dbReference>
<evidence type="ECO:0000256" key="1">
    <source>
        <dbReference type="ARBA" id="ARBA00022729"/>
    </source>
</evidence>
<comment type="caution">
    <text evidence="5">The sequence shown here is derived from an EMBL/GenBank/DDBJ whole genome shotgun (WGS) entry which is preliminary data.</text>
</comment>
<dbReference type="NCBIfam" id="TIGR02232">
    <property type="entry name" value="myxo_disulf_rpt"/>
    <property type="match status" value="1"/>
</dbReference>
<sequence>MRYVHVFAGLVALAGCSANEGPHTAAEIGSDSDDDSEGVCGNGVVEGPEECDDADQIDGDGCNVDCLSSGVVRWCVEYGLEGGADVASIDLAVQQGRVLAAGWGAVAGDPSFTAWVMEVELDGSPASDGPVLVDDANLTIRGVAAAPDGGAILVGRTQELGVPASAWVGTRSASGAVSSQTYSDPDGAIASSVFYGGDGPIIAGSMGIRAWVAQLDGSGQIVWEDRFSVVGIEDVAMDVAQRVDGSIIVVGRAQTDLESEGAPITHGFVRTYSPDKADVMDQVIADEDLSWALASVATSDSLAVAGGNGVVGLASIGYAWTIAGDTLQRAPAPSHAESSTVHDVALAAGGAYLVGSEVDGSTLVQRIRYFPDFGSGEPGWDLARAAGEVVSVVTAGSYLYTASIVPVGGQNVAELCGVSR</sequence>
<evidence type="ECO:0000256" key="4">
    <source>
        <dbReference type="SAM" id="MobiDB-lite"/>
    </source>
</evidence>
<name>A0A2S9XU97_9BACT</name>
<evidence type="ECO:0000313" key="6">
    <source>
        <dbReference type="Proteomes" id="UP000238823"/>
    </source>
</evidence>
<dbReference type="SUPFAM" id="SSF69322">
    <property type="entry name" value="Tricorn protease domain 2"/>
    <property type="match status" value="1"/>
</dbReference>
<dbReference type="PROSITE" id="PS51257">
    <property type="entry name" value="PROKAR_LIPOPROTEIN"/>
    <property type="match status" value="1"/>
</dbReference>
<keyword evidence="3" id="KW-1015">Disulfide bond</keyword>
<evidence type="ECO:0000313" key="5">
    <source>
        <dbReference type="EMBL" id="PRP96436.1"/>
    </source>
</evidence>
<gene>
    <name evidence="5" type="ORF">ENSA7_72510</name>
</gene>
<feature type="region of interest" description="Disordered" evidence="4">
    <location>
        <begin position="23"/>
        <end position="44"/>
    </location>
</feature>
<dbReference type="AlphaFoldDB" id="A0A2S9XU97"/>
<proteinExistence type="predicted"/>
<protein>
    <recommendedName>
        <fullName evidence="7">DUF4215 domain-containing protein</fullName>
    </recommendedName>
</protein>
<evidence type="ECO:0000256" key="2">
    <source>
        <dbReference type="ARBA" id="ARBA00022737"/>
    </source>
</evidence>
<dbReference type="OrthoDB" id="9811934at2"/>